<evidence type="ECO:0000256" key="1">
    <source>
        <dbReference type="SAM" id="Phobius"/>
    </source>
</evidence>
<dbReference type="AlphaFoldDB" id="A0A934VQC7"/>
<comment type="caution">
    <text evidence="3">The sequence shown here is derived from an EMBL/GenBank/DDBJ whole genome shotgun (WGS) entry which is preliminary data.</text>
</comment>
<keyword evidence="1" id="KW-1133">Transmembrane helix</keyword>
<feature type="domain" description="Acyltransferase 3" evidence="2">
    <location>
        <begin position="29"/>
        <end position="353"/>
    </location>
</feature>
<keyword evidence="4" id="KW-1185">Reference proteome</keyword>
<dbReference type="EMBL" id="JAENIL010000027">
    <property type="protein sequence ID" value="MBK1878212.1"/>
    <property type="molecule type" value="Genomic_DNA"/>
</dbReference>
<protein>
    <submittedName>
        <fullName evidence="3">Acyltransferase</fullName>
    </submittedName>
</protein>
<accession>A0A934VQC7</accession>
<proteinExistence type="predicted"/>
<dbReference type="PANTHER" id="PTHR23028">
    <property type="entry name" value="ACETYLTRANSFERASE"/>
    <property type="match status" value="1"/>
</dbReference>
<keyword evidence="1" id="KW-0812">Transmembrane</keyword>
<keyword evidence="3" id="KW-0808">Transferase</keyword>
<sequence length="375" mass="42294">MPPTAASLSGINTYPRKSHISNPSKSRFASLDSLRAIACFLVIWHHVSESLLQIASGGAWMKEVAEHYDFGRIGVVAFFCISGFVIPNSLRGERFPALRRFAINRFFRLYPIYWLSILIGLLAIWQGSGKEWPATTLLANFLMGATFMNEPHVMGLYWTLEIELVFYVFVAALYLAFTRHRLLACLLGFALSYTLWQSKLLWEYQGNLPILGDLLSIMFTTATLRCVCELDTDPFFGKTNYHKLAAKALLGVMVYLTLSPFLSGIQKGFLTGEAPWFGYGWGHALGIGLFALFFLLKPTPSWLASAGRTTYSAYLFHAIVFDLVAKLWTNAELPQVRLELLLALCTTLTFALAHLCYRYIEKPSIHLGRRLAKKF</sequence>
<reference evidence="3" key="1">
    <citation type="submission" date="2021-01" db="EMBL/GenBank/DDBJ databases">
        <title>Modified the classification status of verrucomicrobia.</title>
        <authorList>
            <person name="Feng X."/>
        </authorList>
    </citation>
    <scope>NUCLEOTIDE SEQUENCE</scope>
    <source>
        <strain evidence="3">KCTC 13126</strain>
    </source>
</reference>
<evidence type="ECO:0000313" key="4">
    <source>
        <dbReference type="Proteomes" id="UP000617628"/>
    </source>
</evidence>
<dbReference type="GO" id="GO:0016747">
    <property type="term" value="F:acyltransferase activity, transferring groups other than amino-acyl groups"/>
    <property type="evidence" value="ECO:0007669"/>
    <property type="project" value="InterPro"/>
</dbReference>
<dbReference type="InterPro" id="IPR050879">
    <property type="entry name" value="Acyltransferase_3"/>
</dbReference>
<feature type="transmembrane region" description="Helical" evidence="1">
    <location>
        <begin position="107"/>
        <end position="125"/>
    </location>
</feature>
<feature type="transmembrane region" description="Helical" evidence="1">
    <location>
        <begin position="276"/>
        <end position="296"/>
    </location>
</feature>
<feature type="transmembrane region" description="Helical" evidence="1">
    <location>
        <begin position="340"/>
        <end position="360"/>
    </location>
</feature>
<gene>
    <name evidence="3" type="ORF">JIN87_15135</name>
</gene>
<dbReference type="Pfam" id="PF01757">
    <property type="entry name" value="Acyl_transf_3"/>
    <property type="match status" value="1"/>
</dbReference>
<dbReference type="InterPro" id="IPR002656">
    <property type="entry name" value="Acyl_transf_3_dom"/>
</dbReference>
<feature type="transmembrane region" description="Helical" evidence="1">
    <location>
        <begin position="248"/>
        <end position="270"/>
    </location>
</feature>
<keyword evidence="1" id="KW-0472">Membrane</keyword>
<evidence type="ECO:0000313" key="3">
    <source>
        <dbReference type="EMBL" id="MBK1878212.1"/>
    </source>
</evidence>
<feature type="transmembrane region" description="Helical" evidence="1">
    <location>
        <begin position="308"/>
        <end position="328"/>
    </location>
</feature>
<dbReference type="Proteomes" id="UP000617628">
    <property type="component" value="Unassembled WGS sequence"/>
</dbReference>
<evidence type="ECO:0000259" key="2">
    <source>
        <dbReference type="Pfam" id="PF01757"/>
    </source>
</evidence>
<organism evidence="3 4">
    <name type="scientific">Pelagicoccus mobilis</name>
    <dbReference type="NCBI Taxonomy" id="415221"/>
    <lineage>
        <taxon>Bacteria</taxon>
        <taxon>Pseudomonadati</taxon>
        <taxon>Verrucomicrobiota</taxon>
        <taxon>Opitutia</taxon>
        <taxon>Puniceicoccales</taxon>
        <taxon>Pelagicoccaceae</taxon>
        <taxon>Pelagicoccus</taxon>
    </lineage>
</organism>
<keyword evidence="3" id="KW-0012">Acyltransferase</keyword>
<feature type="transmembrane region" description="Helical" evidence="1">
    <location>
        <begin position="67"/>
        <end position="86"/>
    </location>
</feature>
<feature type="transmembrane region" description="Helical" evidence="1">
    <location>
        <begin position="156"/>
        <end position="175"/>
    </location>
</feature>
<name>A0A934VQC7_9BACT</name>